<evidence type="ECO:0000313" key="3">
    <source>
        <dbReference type="EMBL" id="HGU59977.1"/>
    </source>
</evidence>
<comment type="caution">
    <text evidence="3">The sequence shown here is derived from an EMBL/GenBank/DDBJ whole genome shotgun (WGS) entry which is preliminary data.</text>
</comment>
<keyword evidence="1" id="KW-0812">Transmembrane</keyword>
<gene>
    <name evidence="3" type="ORF">ENT89_07585</name>
    <name evidence="2" type="ORF">ENX77_02085</name>
</gene>
<proteinExistence type="predicted"/>
<sequence>MKGQLMILTGFLIAVGLVILIMLIDSMIYSLSSPVTVDISERRAIESLEYWINKSVHDALINASKTIDAQGISNTTVAMVILENEAKTFKRFFRALEEYYGIEGRLVNITADIECAAYNESGNLSLWINATVNLSYKDEDLELRKVLNIFAGRRV</sequence>
<accession>A0A7C4W557</accession>
<dbReference type="EMBL" id="DTPI01000009">
    <property type="protein sequence ID" value="HGE65907.1"/>
    <property type="molecule type" value="Genomic_DNA"/>
</dbReference>
<protein>
    <submittedName>
        <fullName evidence="3">Uncharacterized protein</fullName>
    </submittedName>
</protein>
<name>A0A7C4W557_9EURY</name>
<evidence type="ECO:0000313" key="2">
    <source>
        <dbReference type="EMBL" id="HGE65907.1"/>
    </source>
</evidence>
<organism evidence="3">
    <name type="scientific">Geoglobus ahangari</name>
    <dbReference type="NCBI Taxonomy" id="113653"/>
    <lineage>
        <taxon>Archaea</taxon>
        <taxon>Methanobacteriati</taxon>
        <taxon>Methanobacteriota</taxon>
        <taxon>Archaeoglobi</taxon>
        <taxon>Archaeoglobales</taxon>
        <taxon>Archaeoglobaceae</taxon>
        <taxon>Geoglobus</taxon>
    </lineage>
</organism>
<reference evidence="3" key="1">
    <citation type="journal article" date="2020" name="mSystems">
        <title>Genome- and Community-Level Interaction Insights into Carbon Utilization and Element Cycling Functions of Hydrothermarchaeota in Hydrothermal Sediment.</title>
        <authorList>
            <person name="Zhou Z."/>
            <person name="Liu Y."/>
            <person name="Xu W."/>
            <person name="Pan J."/>
            <person name="Luo Z.H."/>
            <person name="Li M."/>
        </authorList>
    </citation>
    <scope>NUCLEOTIDE SEQUENCE [LARGE SCALE GENOMIC DNA]</scope>
    <source>
        <strain evidence="3">SpSt-62</strain>
        <strain evidence="2">SpSt-97</strain>
    </source>
</reference>
<keyword evidence="1" id="KW-1133">Transmembrane helix</keyword>
<dbReference type="EMBL" id="DTAK01000067">
    <property type="protein sequence ID" value="HGU59977.1"/>
    <property type="molecule type" value="Genomic_DNA"/>
</dbReference>
<feature type="transmembrane region" description="Helical" evidence="1">
    <location>
        <begin position="6"/>
        <end position="24"/>
    </location>
</feature>
<keyword evidence="1" id="KW-0472">Membrane</keyword>
<evidence type="ECO:0000256" key="1">
    <source>
        <dbReference type="SAM" id="Phobius"/>
    </source>
</evidence>
<dbReference type="AlphaFoldDB" id="A0A7C4W557"/>